<dbReference type="Proteomes" id="UP000483286">
    <property type="component" value="Unassembled WGS sequence"/>
</dbReference>
<keyword evidence="3" id="KW-1185">Reference proteome</keyword>
<name>A0A7C9HVN1_9DEIO</name>
<protein>
    <submittedName>
        <fullName evidence="2">Uncharacterized protein</fullName>
    </submittedName>
</protein>
<evidence type="ECO:0000256" key="1">
    <source>
        <dbReference type="SAM" id="Phobius"/>
    </source>
</evidence>
<keyword evidence="1" id="KW-0472">Membrane</keyword>
<evidence type="ECO:0000313" key="2">
    <source>
        <dbReference type="EMBL" id="MVN85390.1"/>
    </source>
</evidence>
<accession>A0A7C9HVN1</accession>
<gene>
    <name evidence="2" type="ORF">GO986_01235</name>
</gene>
<dbReference type="AlphaFoldDB" id="A0A7C9HVN1"/>
<dbReference type="RefSeq" id="WP_157457393.1">
    <property type="nucleotide sequence ID" value="NZ_WQLB01000001.1"/>
</dbReference>
<dbReference type="EMBL" id="WQLB01000001">
    <property type="protein sequence ID" value="MVN85390.1"/>
    <property type="molecule type" value="Genomic_DNA"/>
</dbReference>
<reference evidence="2 3" key="1">
    <citation type="submission" date="2019-12" db="EMBL/GenBank/DDBJ databases">
        <title>Deinococcus sp. HMF7620 Genome sequencing and assembly.</title>
        <authorList>
            <person name="Kang H."/>
            <person name="Kim H."/>
            <person name="Joh K."/>
        </authorList>
    </citation>
    <scope>NUCLEOTIDE SEQUENCE [LARGE SCALE GENOMIC DNA]</scope>
    <source>
        <strain evidence="2 3">HMF7620</strain>
    </source>
</reference>
<keyword evidence="1" id="KW-1133">Transmembrane helix</keyword>
<keyword evidence="1" id="KW-0812">Transmembrane</keyword>
<proteinExistence type="predicted"/>
<organism evidence="2 3">
    <name type="scientific">Deinococcus arboris</name>
    <dbReference type="NCBI Taxonomy" id="2682977"/>
    <lineage>
        <taxon>Bacteria</taxon>
        <taxon>Thermotogati</taxon>
        <taxon>Deinococcota</taxon>
        <taxon>Deinococci</taxon>
        <taxon>Deinococcales</taxon>
        <taxon>Deinococcaceae</taxon>
        <taxon>Deinococcus</taxon>
    </lineage>
</organism>
<evidence type="ECO:0000313" key="3">
    <source>
        <dbReference type="Proteomes" id="UP000483286"/>
    </source>
</evidence>
<comment type="caution">
    <text evidence="2">The sequence shown here is derived from an EMBL/GenBank/DDBJ whole genome shotgun (WGS) entry which is preliminary data.</text>
</comment>
<sequence length="141" mass="14811">MRQINPRIQGITIVEVLVGVLLVSVIVMVVLTPLTGFFGLTRRSTQQVGATQAAQQILETVRGDWLSSAVYAQRCTTADLSGGNLTLTVTNLDLNGNTAGEAPMHPSCNGNAPDLAPARRVSVTVRDGAAQSTLSVDVARP</sequence>
<feature type="transmembrane region" description="Helical" evidence="1">
    <location>
        <begin position="12"/>
        <end position="38"/>
    </location>
</feature>